<evidence type="ECO:0000313" key="1">
    <source>
        <dbReference type="EMBL" id="WAR23327.1"/>
    </source>
</evidence>
<proteinExistence type="predicted"/>
<dbReference type="Proteomes" id="UP001164746">
    <property type="component" value="Chromosome 13"/>
</dbReference>
<evidence type="ECO:0000313" key="2">
    <source>
        <dbReference type="Proteomes" id="UP001164746"/>
    </source>
</evidence>
<sequence length="170" mass="19407">MSQSQFLEISIQPKGKQLVRTRYDNMLVVFITMNVPTQSVHFAVILFKLIGLISYKMCVSLHSLVLLAVNAGRIYSPLYRLGDYRDYQPGNTYCSLVVQDNEHGGIDSCHSLGADLSFREDTYIIDAIKCSNVVPKKSKQEETAYTSSHKCFQSFISNSKWQRPQQTWLQ</sequence>
<dbReference type="EMBL" id="CP111024">
    <property type="protein sequence ID" value="WAR23327.1"/>
    <property type="molecule type" value="Genomic_DNA"/>
</dbReference>
<accession>A0ABY7FNZ3</accession>
<protein>
    <submittedName>
        <fullName evidence="1">Uncharacterized protein</fullName>
    </submittedName>
</protein>
<reference evidence="1" key="1">
    <citation type="submission" date="2022-11" db="EMBL/GenBank/DDBJ databases">
        <title>Centuries of genome instability and evolution in soft-shell clam transmissible cancer (bioRxiv).</title>
        <authorList>
            <person name="Hart S.F.M."/>
            <person name="Yonemitsu M.A."/>
            <person name="Giersch R.M."/>
            <person name="Beal B.F."/>
            <person name="Arriagada G."/>
            <person name="Davis B.W."/>
            <person name="Ostrander E.A."/>
            <person name="Goff S.P."/>
            <person name="Metzger M.J."/>
        </authorList>
    </citation>
    <scope>NUCLEOTIDE SEQUENCE</scope>
    <source>
        <strain evidence="1">MELC-2E11</strain>
        <tissue evidence="1">Siphon/mantle</tissue>
    </source>
</reference>
<keyword evidence="2" id="KW-1185">Reference proteome</keyword>
<organism evidence="1 2">
    <name type="scientific">Mya arenaria</name>
    <name type="common">Soft-shell clam</name>
    <dbReference type="NCBI Taxonomy" id="6604"/>
    <lineage>
        <taxon>Eukaryota</taxon>
        <taxon>Metazoa</taxon>
        <taxon>Spiralia</taxon>
        <taxon>Lophotrochozoa</taxon>
        <taxon>Mollusca</taxon>
        <taxon>Bivalvia</taxon>
        <taxon>Autobranchia</taxon>
        <taxon>Heteroconchia</taxon>
        <taxon>Euheterodonta</taxon>
        <taxon>Imparidentia</taxon>
        <taxon>Neoheterodontei</taxon>
        <taxon>Myida</taxon>
        <taxon>Myoidea</taxon>
        <taxon>Myidae</taxon>
        <taxon>Mya</taxon>
    </lineage>
</organism>
<name>A0ABY7FNZ3_MYAAR</name>
<gene>
    <name evidence="1" type="ORF">MAR_036996</name>
</gene>